<feature type="binding site" evidence="4">
    <location>
        <position position="133"/>
    </location>
    <ligand>
        <name>S-adenosyl-L-methionine</name>
        <dbReference type="ChEBI" id="CHEBI:59789"/>
    </ligand>
</feature>
<dbReference type="PANTHER" id="PTHR10509:SF14">
    <property type="entry name" value="CAFFEOYL-COA O-METHYLTRANSFERASE 3-RELATED"/>
    <property type="match status" value="1"/>
</dbReference>
<comment type="function">
    <text evidence="4">Catalyzes the methylation of 5-hydroxyuridine (ho5U) to form 5-methoxyuridine (mo5U) at position 34 in tRNAs.</text>
</comment>
<keyword evidence="2 4" id="KW-0808">Transferase</keyword>
<dbReference type="GO" id="GO:0008171">
    <property type="term" value="F:O-methyltransferase activity"/>
    <property type="evidence" value="ECO:0007669"/>
    <property type="project" value="InterPro"/>
</dbReference>
<comment type="caution">
    <text evidence="4">Lacks conserved residue(s) required for the propagation of feature annotation.</text>
</comment>
<dbReference type="Pfam" id="PF01596">
    <property type="entry name" value="Methyltransf_3"/>
    <property type="match status" value="1"/>
</dbReference>
<comment type="similarity">
    <text evidence="4">Belongs to the class I-like SAM-binding methyltransferase superfamily. Cation-dependent O-methyltransferase family.</text>
</comment>
<dbReference type="STRING" id="36842.SAMN02194393_02284"/>
<comment type="catalytic activity">
    <reaction evidence="4">
        <text>5-hydroxyuridine(34) in tRNA + S-adenosyl-L-methionine = 5-methoxyuridine(34) in tRNA + S-adenosyl-L-homocysteine + H(+)</text>
        <dbReference type="Rhea" id="RHEA:60524"/>
        <dbReference type="Rhea" id="RHEA-COMP:13381"/>
        <dbReference type="Rhea" id="RHEA-COMP:15591"/>
        <dbReference type="ChEBI" id="CHEBI:15378"/>
        <dbReference type="ChEBI" id="CHEBI:57856"/>
        <dbReference type="ChEBI" id="CHEBI:59789"/>
        <dbReference type="ChEBI" id="CHEBI:136877"/>
        <dbReference type="ChEBI" id="CHEBI:143860"/>
    </reaction>
</comment>
<dbReference type="GO" id="GO:0000287">
    <property type="term" value="F:magnesium ion binding"/>
    <property type="evidence" value="ECO:0007669"/>
    <property type="project" value="UniProtKB-UniRule"/>
</dbReference>
<proteinExistence type="inferred from homology"/>
<accession>A0A1T5L0Y4</accession>
<keyword evidence="4" id="KW-0460">Magnesium</keyword>
<keyword evidence="1 4" id="KW-0489">Methyltransferase</keyword>
<dbReference type="GO" id="GO:0008757">
    <property type="term" value="F:S-adenosylmethionine-dependent methyltransferase activity"/>
    <property type="evidence" value="ECO:0007669"/>
    <property type="project" value="TreeGrafter"/>
</dbReference>
<evidence type="ECO:0000256" key="4">
    <source>
        <dbReference type="HAMAP-Rule" id="MF_02217"/>
    </source>
</evidence>
<feature type="binding site" evidence="4">
    <location>
        <position position="160"/>
    </location>
    <ligand>
        <name>Mg(2+)</name>
        <dbReference type="ChEBI" id="CHEBI:18420"/>
    </ligand>
</feature>
<organism evidence="5 6">
    <name type="scientific">Maledivibacter halophilus</name>
    <dbReference type="NCBI Taxonomy" id="36842"/>
    <lineage>
        <taxon>Bacteria</taxon>
        <taxon>Bacillati</taxon>
        <taxon>Bacillota</taxon>
        <taxon>Clostridia</taxon>
        <taxon>Peptostreptococcales</taxon>
        <taxon>Caminicellaceae</taxon>
        <taxon>Maledivibacter</taxon>
    </lineage>
</organism>
<evidence type="ECO:0000256" key="2">
    <source>
        <dbReference type="ARBA" id="ARBA00022679"/>
    </source>
</evidence>
<dbReference type="EC" id="2.1.1.-" evidence="4"/>
<gene>
    <name evidence="4" type="primary">trmR</name>
    <name evidence="5" type="ORF">SAMN02194393_02284</name>
</gene>
<sequence>MSNIVDKLVEGYIRDMLPENKGIIKEMEEFARDNNIPIVHPEVAKFLDVIIKISKVKSILEVGTAIGYSALIFSRAMGNEGKIVTIEKSEDMYNLAKNNIKKAGQKANIDILLGDGREVLPQIEGKFDMIFLDAAKGHYQKFLLSCIDRLNDNGIIVSDNVLYKGMVASNQYVVRRKITIVKRMRKYLNYISNHPRLTTSIIPIGDGVALTYKLGGNYGE</sequence>
<feature type="binding site" evidence="4">
    <location>
        <position position="39"/>
    </location>
    <ligand>
        <name>S-adenosyl-L-methionine</name>
        <dbReference type="ChEBI" id="CHEBI:59789"/>
    </ligand>
</feature>
<dbReference type="PANTHER" id="PTHR10509">
    <property type="entry name" value="O-METHYLTRANSFERASE-RELATED"/>
    <property type="match status" value="1"/>
</dbReference>
<dbReference type="InterPro" id="IPR029063">
    <property type="entry name" value="SAM-dependent_MTases_sf"/>
</dbReference>
<dbReference type="InterPro" id="IPR043675">
    <property type="entry name" value="TrmR_methyltr"/>
</dbReference>
<dbReference type="HAMAP" id="MF_02217">
    <property type="entry name" value="TrmR_methyltr"/>
    <property type="match status" value="1"/>
</dbReference>
<comment type="subunit">
    <text evidence="4">Homodimer.</text>
</comment>
<dbReference type="GO" id="GO:0030488">
    <property type="term" value="P:tRNA methylation"/>
    <property type="evidence" value="ECO:0007669"/>
    <property type="project" value="UniProtKB-UniRule"/>
</dbReference>
<dbReference type="SUPFAM" id="SSF53335">
    <property type="entry name" value="S-adenosyl-L-methionine-dependent methyltransferases"/>
    <property type="match status" value="1"/>
</dbReference>
<evidence type="ECO:0000313" key="6">
    <source>
        <dbReference type="Proteomes" id="UP000190285"/>
    </source>
</evidence>
<evidence type="ECO:0000256" key="3">
    <source>
        <dbReference type="ARBA" id="ARBA00022691"/>
    </source>
</evidence>
<dbReference type="Proteomes" id="UP000190285">
    <property type="component" value="Unassembled WGS sequence"/>
</dbReference>
<feature type="binding site" evidence="4">
    <location>
        <position position="69"/>
    </location>
    <ligand>
        <name>S-adenosyl-L-methionine</name>
        <dbReference type="ChEBI" id="CHEBI:59789"/>
    </ligand>
</feature>
<keyword evidence="4" id="KW-0479">Metal-binding</keyword>
<keyword evidence="4" id="KW-0819">tRNA processing</keyword>
<dbReference type="OrthoDB" id="9799672at2"/>
<keyword evidence="6" id="KW-1185">Reference proteome</keyword>
<feature type="binding site" evidence="4">
    <location>
        <position position="133"/>
    </location>
    <ligand>
        <name>Mg(2+)</name>
        <dbReference type="ChEBI" id="CHEBI:18420"/>
    </ligand>
</feature>
<feature type="binding site" evidence="4">
    <location>
        <position position="87"/>
    </location>
    <ligand>
        <name>S-adenosyl-L-methionine</name>
        <dbReference type="ChEBI" id="CHEBI:59789"/>
    </ligand>
</feature>
<dbReference type="EMBL" id="FUZT01000005">
    <property type="protein sequence ID" value="SKC69603.1"/>
    <property type="molecule type" value="Genomic_DNA"/>
</dbReference>
<dbReference type="Gene3D" id="3.40.50.150">
    <property type="entry name" value="Vaccinia Virus protein VP39"/>
    <property type="match status" value="1"/>
</dbReference>
<dbReference type="CDD" id="cd02440">
    <property type="entry name" value="AdoMet_MTases"/>
    <property type="match status" value="1"/>
</dbReference>
<protein>
    <recommendedName>
        <fullName evidence="4">tRNA 5-hydroxyuridine methyltransferase</fullName>
        <ecNumber evidence="4">2.1.1.-</ecNumber>
    </recommendedName>
    <alternativeName>
        <fullName evidence="4">ho5U methyltransferase</fullName>
    </alternativeName>
</protein>
<name>A0A1T5L0Y4_9FIRM</name>
<evidence type="ECO:0000313" key="5">
    <source>
        <dbReference type="EMBL" id="SKC69603.1"/>
    </source>
</evidence>
<dbReference type="AlphaFoldDB" id="A0A1T5L0Y4"/>
<dbReference type="InterPro" id="IPR050362">
    <property type="entry name" value="Cation-dep_OMT"/>
</dbReference>
<dbReference type="PROSITE" id="PS51682">
    <property type="entry name" value="SAM_OMT_I"/>
    <property type="match status" value="1"/>
</dbReference>
<keyword evidence="3 4" id="KW-0949">S-adenosyl-L-methionine</keyword>
<feature type="binding site" evidence="4">
    <location>
        <position position="159"/>
    </location>
    <ligand>
        <name>Mg(2+)</name>
        <dbReference type="ChEBI" id="CHEBI:18420"/>
    </ligand>
</feature>
<evidence type="ECO:0000256" key="1">
    <source>
        <dbReference type="ARBA" id="ARBA00022603"/>
    </source>
</evidence>
<reference evidence="5 6" key="1">
    <citation type="submission" date="2017-02" db="EMBL/GenBank/DDBJ databases">
        <authorList>
            <person name="Peterson S.W."/>
        </authorList>
    </citation>
    <scope>NUCLEOTIDE SEQUENCE [LARGE SCALE GENOMIC DNA]</scope>
    <source>
        <strain evidence="5 6">M1</strain>
    </source>
</reference>
<dbReference type="GO" id="GO:0016300">
    <property type="term" value="F:tRNA (uridine) methyltransferase activity"/>
    <property type="evidence" value="ECO:0007669"/>
    <property type="project" value="UniProtKB-UniRule"/>
</dbReference>
<dbReference type="InterPro" id="IPR002935">
    <property type="entry name" value="SAM_O-MeTrfase"/>
</dbReference>